<gene>
    <name evidence="4" type="ORF">UFOPK1603_00468</name>
</gene>
<dbReference type="InterPro" id="IPR036291">
    <property type="entry name" value="NAD(P)-bd_dom_sf"/>
</dbReference>
<proteinExistence type="inferred from homology"/>
<name>A0A6J6D703_9ZZZZ</name>
<dbReference type="InterPro" id="IPR002347">
    <property type="entry name" value="SDR_fam"/>
</dbReference>
<dbReference type="InterPro" id="IPR052178">
    <property type="entry name" value="Sec_Metab_Biosynth_SDR"/>
</dbReference>
<dbReference type="PRINTS" id="PR00080">
    <property type="entry name" value="SDRFAMILY"/>
</dbReference>
<evidence type="ECO:0000256" key="2">
    <source>
        <dbReference type="ARBA" id="ARBA00022857"/>
    </source>
</evidence>
<evidence type="ECO:0000256" key="3">
    <source>
        <dbReference type="ARBA" id="ARBA00023002"/>
    </source>
</evidence>
<keyword evidence="2" id="KW-0521">NADP</keyword>
<dbReference type="PANTHER" id="PTHR43618">
    <property type="entry name" value="7-ALPHA-HYDROXYSTEROID DEHYDROGENASE"/>
    <property type="match status" value="1"/>
</dbReference>
<dbReference type="PROSITE" id="PS00061">
    <property type="entry name" value="ADH_SHORT"/>
    <property type="match status" value="1"/>
</dbReference>
<sequence length="262" mass="26733">MDMQKFDSLFDLTGRTAIVTGGTRGIGRAIAEGLICAGANVVVASRKADACEETETHLNVLAAGAAKGGRALGVPTHMGDVDALGALVGVTVAKFGGVDIIVNNAATGLAMPIGEFTPEAWDKQFEVNLRGPMFLIQAALPYLEQSDHASVINVISAGAFLAGPQVSMYAAAKAALMSFTRSFASGLAKKNIRVNALAPGTVDTDMVRANSPEAQASMAAASPMKRAADADEMVGPALLLASDAGSFITGQCILADGGMVPH</sequence>
<dbReference type="EMBL" id="CAEZTG010000029">
    <property type="protein sequence ID" value="CAB4559720.1"/>
    <property type="molecule type" value="Genomic_DNA"/>
</dbReference>
<keyword evidence="3" id="KW-0560">Oxidoreductase</keyword>
<dbReference type="PRINTS" id="PR00081">
    <property type="entry name" value="GDHRDH"/>
</dbReference>
<dbReference type="FunFam" id="3.40.50.720:FF:000084">
    <property type="entry name" value="Short-chain dehydrogenase reductase"/>
    <property type="match status" value="1"/>
</dbReference>
<dbReference type="PANTHER" id="PTHR43618:SF8">
    <property type="entry name" value="7ALPHA-HYDROXYSTEROID DEHYDROGENASE"/>
    <property type="match status" value="1"/>
</dbReference>
<evidence type="ECO:0000256" key="1">
    <source>
        <dbReference type="ARBA" id="ARBA00006484"/>
    </source>
</evidence>
<dbReference type="InterPro" id="IPR020904">
    <property type="entry name" value="Sc_DH/Rdtase_CS"/>
</dbReference>
<reference evidence="4" key="1">
    <citation type="submission" date="2020-05" db="EMBL/GenBank/DDBJ databases">
        <authorList>
            <person name="Chiriac C."/>
            <person name="Salcher M."/>
            <person name="Ghai R."/>
            <person name="Kavagutti S V."/>
        </authorList>
    </citation>
    <scope>NUCLEOTIDE SEQUENCE</scope>
</reference>
<protein>
    <submittedName>
        <fullName evidence="4">Unannotated protein</fullName>
    </submittedName>
</protein>
<dbReference type="CDD" id="cd05233">
    <property type="entry name" value="SDR_c"/>
    <property type="match status" value="1"/>
</dbReference>
<dbReference type="AlphaFoldDB" id="A0A6J6D703"/>
<comment type="similarity">
    <text evidence="1">Belongs to the short-chain dehydrogenases/reductases (SDR) family.</text>
</comment>
<dbReference type="GO" id="GO:0016491">
    <property type="term" value="F:oxidoreductase activity"/>
    <property type="evidence" value="ECO:0007669"/>
    <property type="project" value="UniProtKB-KW"/>
</dbReference>
<dbReference type="Pfam" id="PF13561">
    <property type="entry name" value="adh_short_C2"/>
    <property type="match status" value="1"/>
</dbReference>
<accession>A0A6J6D703</accession>
<organism evidence="4">
    <name type="scientific">freshwater metagenome</name>
    <dbReference type="NCBI Taxonomy" id="449393"/>
    <lineage>
        <taxon>unclassified sequences</taxon>
        <taxon>metagenomes</taxon>
        <taxon>ecological metagenomes</taxon>
    </lineage>
</organism>
<dbReference type="SUPFAM" id="SSF51735">
    <property type="entry name" value="NAD(P)-binding Rossmann-fold domains"/>
    <property type="match status" value="1"/>
</dbReference>
<evidence type="ECO:0000313" key="4">
    <source>
        <dbReference type="EMBL" id="CAB4559720.1"/>
    </source>
</evidence>
<dbReference type="Gene3D" id="3.40.50.720">
    <property type="entry name" value="NAD(P)-binding Rossmann-like Domain"/>
    <property type="match status" value="1"/>
</dbReference>